<evidence type="ECO:0000313" key="3">
    <source>
        <dbReference type="Proteomes" id="UP001140502"/>
    </source>
</evidence>
<evidence type="ECO:0000313" key="2">
    <source>
        <dbReference type="EMBL" id="KAJ4322121.1"/>
    </source>
</evidence>
<proteinExistence type="predicted"/>
<accession>A0A9W8WEJ1</accession>
<feature type="compositionally biased region" description="Acidic residues" evidence="1">
    <location>
        <begin position="21"/>
        <end position="57"/>
    </location>
</feature>
<reference evidence="2" key="1">
    <citation type="submission" date="2022-10" db="EMBL/GenBank/DDBJ databases">
        <title>Tapping the CABI collections for fungal endophytes: first genome assemblies for Collariella, Neodidymelliopsis, Ascochyta clinopodiicola, Didymella pomorum, Didymosphaeria variabile, Neocosmospora piperis and Neocucurbitaria cava.</title>
        <authorList>
            <person name="Hill R."/>
        </authorList>
    </citation>
    <scope>NUCLEOTIDE SEQUENCE</scope>
    <source>
        <strain evidence="2">IMI 366586</strain>
    </source>
</reference>
<keyword evidence="3" id="KW-1185">Reference proteome</keyword>
<feature type="region of interest" description="Disordered" evidence="1">
    <location>
        <begin position="82"/>
        <end position="104"/>
    </location>
</feature>
<gene>
    <name evidence="2" type="ORF">N0V84_004956</name>
</gene>
<dbReference type="Proteomes" id="UP001140502">
    <property type="component" value="Unassembled WGS sequence"/>
</dbReference>
<protein>
    <submittedName>
        <fullName evidence="2">Uncharacterized protein</fullName>
    </submittedName>
</protein>
<evidence type="ECO:0000256" key="1">
    <source>
        <dbReference type="SAM" id="MobiDB-lite"/>
    </source>
</evidence>
<dbReference type="AlphaFoldDB" id="A0A9W8WEJ1"/>
<comment type="caution">
    <text evidence="2">The sequence shown here is derived from an EMBL/GenBank/DDBJ whole genome shotgun (WGS) entry which is preliminary data.</text>
</comment>
<dbReference type="EMBL" id="JAPEUR010000086">
    <property type="protein sequence ID" value="KAJ4322121.1"/>
    <property type="molecule type" value="Genomic_DNA"/>
</dbReference>
<organism evidence="2 3">
    <name type="scientific">Fusarium piperis</name>
    <dbReference type="NCBI Taxonomy" id="1435070"/>
    <lineage>
        <taxon>Eukaryota</taxon>
        <taxon>Fungi</taxon>
        <taxon>Dikarya</taxon>
        <taxon>Ascomycota</taxon>
        <taxon>Pezizomycotina</taxon>
        <taxon>Sordariomycetes</taxon>
        <taxon>Hypocreomycetidae</taxon>
        <taxon>Hypocreales</taxon>
        <taxon>Nectriaceae</taxon>
        <taxon>Fusarium</taxon>
        <taxon>Fusarium solani species complex</taxon>
    </lineage>
</organism>
<sequence>MILSDSKKTLRDFLRFKGEDDGFSDYDYDEEYGTEDEEDEEGDESDEANDEDQDWESEAPRERQMTTPSASRRIFFRIRGCEYDDYDPSPNPGYLDFPNDGAGH</sequence>
<dbReference type="OrthoDB" id="4630416at2759"/>
<feature type="region of interest" description="Disordered" evidence="1">
    <location>
        <begin position="18"/>
        <end position="70"/>
    </location>
</feature>
<name>A0A9W8WEJ1_9HYPO</name>